<dbReference type="FunFam" id="1.10.10.60:FF:000010">
    <property type="entry name" value="Transcriptional activator Myb isoform A"/>
    <property type="match status" value="1"/>
</dbReference>
<dbReference type="InterPro" id="IPR050560">
    <property type="entry name" value="MYB_TF"/>
</dbReference>
<dbReference type="InterPro" id="IPR017930">
    <property type="entry name" value="Myb_dom"/>
</dbReference>
<dbReference type="Proteomes" id="UP000290289">
    <property type="component" value="Chromosome 9"/>
</dbReference>
<comment type="caution">
    <text evidence="9">The sequence shown here is derived from an EMBL/GenBank/DDBJ whole genome shotgun (WGS) entry which is preliminary data.</text>
</comment>
<evidence type="ECO:0000256" key="6">
    <source>
        <dbReference type="SAM" id="MobiDB-lite"/>
    </source>
</evidence>
<feature type="region of interest" description="Disordered" evidence="6">
    <location>
        <begin position="340"/>
        <end position="361"/>
    </location>
</feature>
<evidence type="ECO:0000313" key="9">
    <source>
        <dbReference type="EMBL" id="RXH89399.1"/>
    </source>
</evidence>
<evidence type="ECO:0000259" key="8">
    <source>
        <dbReference type="PROSITE" id="PS51294"/>
    </source>
</evidence>
<dbReference type="SMART" id="SM00717">
    <property type="entry name" value="SANT"/>
    <property type="match status" value="2"/>
</dbReference>
<evidence type="ECO:0000256" key="5">
    <source>
        <dbReference type="ARBA" id="ARBA00023242"/>
    </source>
</evidence>
<dbReference type="InterPro" id="IPR001005">
    <property type="entry name" value="SANT/Myb"/>
</dbReference>
<dbReference type="Pfam" id="PF00249">
    <property type="entry name" value="Myb_DNA-binding"/>
    <property type="match status" value="2"/>
</dbReference>
<feature type="domain" description="HTH myb-type" evidence="8">
    <location>
        <begin position="296"/>
        <end position="346"/>
    </location>
</feature>
<proteinExistence type="predicted"/>
<feature type="compositionally biased region" description="Polar residues" evidence="6">
    <location>
        <begin position="379"/>
        <end position="394"/>
    </location>
</feature>
<evidence type="ECO:0008006" key="11">
    <source>
        <dbReference type="Google" id="ProtNLM"/>
    </source>
</evidence>
<organism evidence="9 10">
    <name type="scientific">Malus domestica</name>
    <name type="common">Apple</name>
    <name type="synonym">Pyrus malus</name>
    <dbReference type="NCBI Taxonomy" id="3750"/>
    <lineage>
        <taxon>Eukaryota</taxon>
        <taxon>Viridiplantae</taxon>
        <taxon>Streptophyta</taxon>
        <taxon>Embryophyta</taxon>
        <taxon>Tracheophyta</taxon>
        <taxon>Spermatophyta</taxon>
        <taxon>Magnoliopsida</taxon>
        <taxon>eudicotyledons</taxon>
        <taxon>Gunneridae</taxon>
        <taxon>Pentapetalae</taxon>
        <taxon>rosids</taxon>
        <taxon>fabids</taxon>
        <taxon>Rosales</taxon>
        <taxon>Rosaceae</taxon>
        <taxon>Amygdaloideae</taxon>
        <taxon>Maleae</taxon>
        <taxon>Malus</taxon>
    </lineage>
</organism>
<keyword evidence="5" id="KW-0539">Nucleus</keyword>
<evidence type="ECO:0000259" key="7">
    <source>
        <dbReference type="PROSITE" id="PS50090"/>
    </source>
</evidence>
<dbReference type="InterPro" id="IPR009057">
    <property type="entry name" value="Homeodomain-like_sf"/>
</dbReference>
<comment type="subcellular location">
    <subcellularLocation>
        <location evidence="1">Nucleus</location>
    </subcellularLocation>
</comment>
<feature type="compositionally biased region" description="Basic residues" evidence="6">
    <location>
        <begin position="340"/>
        <end position="351"/>
    </location>
</feature>
<dbReference type="GO" id="GO:0000978">
    <property type="term" value="F:RNA polymerase II cis-regulatory region sequence-specific DNA binding"/>
    <property type="evidence" value="ECO:0007669"/>
    <property type="project" value="TreeGrafter"/>
</dbReference>
<feature type="region of interest" description="Disordered" evidence="6">
    <location>
        <begin position="379"/>
        <end position="406"/>
    </location>
</feature>
<evidence type="ECO:0000256" key="4">
    <source>
        <dbReference type="ARBA" id="ARBA00023125"/>
    </source>
</evidence>
<reference evidence="9 10" key="1">
    <citation type="submission" date="2018-10" db="EMBL/GenBank/DDBJ databases">
        <title>A high-quality apple genome assembly.</title>
        <authorList>
            <person name="Hu J."/>
        </authorList>
    </citation>
    <scope>NUCLEOTIDE SEQUENCE [LARGE SCALE GENOMIC DNA]</scope>
    <source>
        <strain evidence="10">cv. HFTH1</strain>
        <tissue evidence="9">Young leaf</tissue>
    </source>
</reference>
<feature type="domain" description="HTH myb-type" evidence="8">
    <location>
        <begin position="240"/>
        <end position="295"/>
    </location>
</feature>
<keyword evidence="3" id="KW-0805">Transcription regulation</keyword>
<evidence type="ECO:0000256" key="2">
    <source>
        <dbReference type="ARBA" id="ARBA00022737"/>
    </source>
</evidence>
<dbReference type="SUPFAM" id="SSF46689">
    <property type="entry name" value="Homeodomain-like"/>
    <property type="match status" value="1"/>
</dbReference>
<dbReference type="EMBL" id="RDQH01000335">
    <property type="protein sequence ID" value="RXH89399.1"/>
    <property type="molecule type" value="Genomic_DNA"/>
</dbReference>
<evidence type="ECO:0000256" key="1">
    <source>
        <dbReference type="ARBA" id="ARBA00004123"/>
    </source>
</evidence>
<dbReference type="PANTHER" id="PTHR45614">
    <property type="entry name" value="MYB PROTEIN-RELATED"/>
    <property type="match status" value="1"/>
</dbReference>
<sequence length="534" mass="60270">MDYLETNLRELDNFPFLSTLLSGSSNPLKLMKPENPPPSTTTINGNIYSVSRSSPPPPNSPKALFHHPNSTIHGFNWNSHSHEYNLTPRINHFTTTEAGSSSNPFSKISTTCNTLNNPFEPSPYTPNHHHHDFVTSDCRESESGVMHGFHGGVRGFLGYQPHHQKILHDQQMGAQSCVQLPQLVNYGEFGSSSVPAMSLPSDDVSSNSIIAEIEFGRRFSADEKNKRLCARRAIKMLQKKPNIIKGQWSPEEDRHLVQLVGRFGIKKWSQIATQLSGRVGKQCRERWHNHLRPDIRKEMWSEEEDKILIEAHKEIGNRWSEIAKMLPGRTENTIKNHWNATKRKQNSKRKSNKQDSNINNYNENSILQDYIRSLVGTTATDTTASPNSTGTTENKAGLSSVVSPDHQSGMHIDQNNIVESPDATNSANWDLMGYRPEPIDSEASKMNNHMGVGVNLSDFDKINMLNVFESYGLGGYLQQGMASSSTYRVKDLSCNMEYELPFLPLETNNFMQGHDNHVKKELDIMEMLHFKGKV</sequence>
<dbReference type="PROSITE" id="PS51294">
    <property type="entry name" value="HTH_MYB"/>
    <property type="match status" value="2"/>
</dbReference>
<accession>A0A498J124</accession>
<gene>
    <name evidence="9" type="ORF">DVH24_031756</name>
</gene>
<dbReference type="Gene3D" id="1.10.10.60">
    <property type="entry name" value="Homeodomain-like"/>
    <property type="match status" value="2"/>
</dbReference>
<keyword evidence="10" id="KW-1185">Reference proteome</keyword>
<keyword evidence="3" id="KW-0804">Transcription</keyword>
<dbReference type="PROSITE" id="PS50090">
    <property type="entry name" value="MYB_LIKE"/>
    <property type="match status" value="2"/>
</dbReference>
<name>A0A498J124_MALDO</name>
<dbReference type="CDD" id="cd00167">
    <property type="entry name" value="SANT"/>
    <property type="match status" value="2"/>
</dbReference>
<feature type="domain" description="Myb-like" evidence="7">
    <location>
        <begin position="240"/>
        <end position="291"/>
    </location>
</feature>
<dbReference type="PANTHER" id="PTHR45614:SF273">
    <property type="entry name" value="MYB DOMAIN PROTEIN 100-RELATED"/>
    <property type="match status" value="1"/>
</dbReference>
<dbReference type="AlphaFoldDB" id="A0A498J124"/>
<protein>
    <recommendedName>
        <fullName evidence="11">MYB domain class transcription factor</fullName>
    </recommendedName>
</protein>
<feature type="region of interest" description="Disordered" evidence="6">
    <location>
        <begin position="28"/>
        <end position="60"/>
    </location>
</feature>
<feature type="domain" description="Myb-like" evidence="7">
    <location>
        <begin position="292"/>
        <end position="342"/>
    </location>
</feature>
<evidence type="ECO:0000256" key="3">
    <source>
        <dbReference type="ARBA" id="ARBA00023015"/>
    </source>
</evidence>
<keyword evidence="4" id="KW-0238">DNA-binding</keyword>
<evidence type="ECO:0000313" key="10">
    <source>
        <dbReference type="Proteomes" id="UP000290289"/>
    </source>
</evidence>
<dbReference type="GO" id="GO:0005634">
    <property type="term" value="C:nucleus"/>
    <property type="evidence" value="ECO:0007669"/>
    <property type="project" value="UniProtKB-SubCell"/>
</dbReference>
<keyword evidence="2" id="KW-0677">Repeat</keyword>
<dbReference type="GO" id="GO:0000981">
    <property type="term" value="F:DNA-binding transcription factor activity, RNA polymerase II-specific"/>
    <property type="evidence" value="ECO:0007669"/>
    <property type="project" value="TreeGrafter"/>
</dbReference>